<comment type="pathway">
    <text evidence="2">Amino-acid biosynthesis; L-serine biosynthesis; L-serine from 3-phospho-D-glycerate: step 1/3.</text>
</comment>
<comment type="catalytic activity">
    <reaction evidence="11">
        <text>(R)-2-hydroxyglutarate + NAD(+) = 2-oxoglutarate + NADH + H(+)</text>
        <dbReference type="Rhea" id="RHEA:49612"/>
        <dbReference type="ChEBI" id="CHEBI:15378"/>
        <dbReference type="ChEBI" id="CHEBI:15801"/>
        <dbReference type="ChEBI" id="CHEBI:16810"/>
        <dbReference type="ChEBI" id="CHEBI:57540"/>
        <dbReference type="ChEBI" id="CHEBI:57945"/>
        <dbReference type="EC" id="1.1.1.399"/>
    </reaction>
</comment>
<dbReference type="InterPro" id="IPR036291">
    <property type="entry name" value="NAD(P)-bd_dom_sf"/>
</dbReference>
<dbReference type="InterPro" id="IPR045865">
    <property type="entry name" value="ACT-like_dom_sf"/>
</dbReference>
<evidence type="ECO:0000256" key="5">
    <source>
        <dbReference type="ARBA" id="ARBA00013143"/>
    </source>
</evidence>
<dbReference type="Pfam" id="PF02826">
    <property type="entry name" value="2-Hacid_dh_C"/>
    <property type="match status" value="1"/>
</dbReference>
<dbReference type="Gene3D" id="3.30.70.260">
    <property type="match status" value="1"/>
</dbReference>
<dbReference type="Proteomes" id="UP001305606">
    <property type="component" value="Chromosome"/>
</dbReference>
<evidence type="ECO:0000259" key="14">
    <source>
        <dbReference type="PROSITE" id="PS51671"/>
    </source>
</evidence>
<dbReference type="InterPro" id="IPR006139">
    <property type="entry name" value="D-isomer_2_OHA_DH_cat_dom"/>
</dbReference>
<feature type="region of interest" description="Disordered" evidence="13">
    <location>
        <begin position="373"/>
        <end position="396"/>
    </location>
</feature>
<evidence type="ECO:0000256" key="12">
    <source>
        <dbReference type="ARBA" id="ARBA00048731"/>
    </source>
</evidence>
<name>A0ABY9UXL1_9ACTN</name>
<dbReference type="InterPro" id="IPR029009">
    <property type="entry name" value="ASB_dom_sf"/>
</dbReference>
<dbReference type="SUPFAM" id="SSF51735">
    <property type="entry name" value="NAD(P)-binding Rossmann-fold domains"/>
    <property type="match status" value="1"/>
</dbReference>
<comment type="similarity">
    <text evidence="3">Belongs to the D-isomer specific 2-hydroxyacid dehydrogenase family.</text>
</comment>
<keyword evidence="9" id="KW-0718">Serine biosynthesis</keyword>
<dbReference type="RefSeq" id="WP_311036310.1">
    <property type="nucleotide sequence ID" value="NZ_CP117522.1"/>
</dbReference>
<keyword evidence="16" id="KW-1185">Reference proteome</keyword>
<dbReference type="EMBL" id="CP117522">
    <property type="protein sequence ID" value="WNE97296.1"/>
    <property type="molecule type" value="Genomic_DNA"/>
</dbReference>
<evidence type="ECO:0000256" key="4">
    <source>
        <dbReference type="ARBA" id="ARBA00013001"/>
    </source>
</evidence>
<protein>
    <recommendedName>
        <fullName evidence="6">D-3-phosphoglycerate dehydrogenase</fullName>
        <ecNumber evidence="4">1.1.1.399</ecNumber>
        <ecNumber evidence="5">1.1.1.95</ecNumber>
    </recommendedName>
    <alternativeName>
        <fullName evidence="10">2-oxoglutarate reductase</fullName>
    </alternativeName>
</protein>
<evidence type="ECO:0000256" key="10">
    <source>
        <dbReference type="ARBA" id="ARBA00030455"/>
    </source>
</evidence>
<dbReference type="PANTHER" id="PTHR42789">
    <property type="entry name" value="D-ISOMER SPECIFIC 2-HYDROXYACID DEHYDROGENASE FAMILY PROTEIN (AFU_ORTHOLOGUE AFUA_6G10090)"/>
    <property type="match status" value="1"/>
</dbReference>
<feature type="domain" description="ACT" evidence="14">
    <location>
        <begin position="496"/>
        <end position="570"/>
    </location>
</feature>
<sequence>MTGPVRGGGTEAGGEATADRRPVVLIAEELSPTAVAALGPEVEIRERSGAGRDALLRELAEADAVLVRDTTRIDAEALAAAPRLKVIATAGAGVGAVDVPAATAAGVMVVNAPTAHAVSAAELAVGLLLAVARGIPRADASPTGGRRPRSRPPGMELADKVLGLVGLGPVGWEVARRMRAFAMEVIAYDPSAGTGHSAGHLAGHLAAEGVRLVTLDELLARADLVSVHLPETPEHRGLLGFDALHRIGPGARLVDVTGGGAVDQLELYAALKEGRVAAAGIVARAESPLAELDTVVITPEPAAHTPEAEERAGVSAARSVRRVLGGEVVPEAVNVRAGTVPRAPAPWLALTERLAALVTAATGGPPPRLEIVATGGPTEPEAAAPEPTTPEPTRREPAALEPAALELAALKGALTGAGLTRVSYVNAPALAEERGMTATATTAAPEAGGDRSVTVRATLPGGDGVSVTGALSAPEGTVRLVEICGRPLDFPLAGETLFLRCRDAAGVLGGLGAALGRGGVHITAMRVARTAPGGDAVVVLGVDRPVRPGLLTEAAGAVEATHWWTLSGRG</sequence>
<keyword evidence="9" id="KW-0028">Amino-acid biosynthesis</keyword>
<evidence type="ECO:0000313" key="15">
    <source>
        <dbReference type="EMBL" id="WNE97296.1"/>
    </source>
</evidence>
<dbReference type="Pfam" id="PF00389">
    <property type="entry name" value="2-Hacid_dh"/>
    <property type="match status" value="1"/>
</dbReference>
<evidence type="ECO:0000313" key="16">
    <source>
        <dbReference type="Proteomes" id="UP001305606"/>
    </source>
</evidence>
<dbReference type="SUPFAM" id="SSF55021">
    <property type="entry name" value="ACT-like"/>
    <property type="match status" value="1"/>
</dbReference>
<dbReference type="InterPro" id="IPR045626">
    <property type="entry name" value="PGDH_ASB_dom"/>
</dbReference>
<dbReference type="Pfam" id="PF19304">
    <property type="entry name" value="PGDH_inter"/>
    <property type="match status" value="1"/>
</dbReference>
<dbReference type="EC" id="1.1.1.399" evidence="4"/>
<dbReference type="SUPFAM" id="SSF52283">
    <property type="entry name" value="Formate/glycerate dehydrogenase catalytic domain-like"/>
    <property type="match status" value="1"/>
</dbReference>
<dbReference type="InterPro" id="IPR050857">
    <property type="entry name" value="D-2-hydroxyacid_DH"/>
</dbReference>
<comment type="catalytic activity">
    <reaction evidence="12">
        <text>(2R)-3-phosphoglycerate + NAD(+) = 3-phosphooxypyruvate + NADH + H(+)</text>
        <dbReference type="Rhea" id="RHEA:12641"/>
        <dbReference type="ChEBI" id="CHEBI:15378"/>
        <dbReference type="ChEBI" id="CHEBI:18110"/>
        <dbReference type="ChEBI" id="CHEBI:57540"/>
        <dbReference type="ChEBI" id="CHEBI:57945"/>
        <dbReference type="ChEBI" id="CHEBI:58272"/>
        <dbReference type="EC" id="1.1.1.95"/>
    </reaction>
</comment>
<evidence type="ECO:0000256" key="2">
    <source>
        <dbReference type="ARBA" id="ARBA00005216"/>
    </source>
</evidence>
<accession>A0ABY9UXL1</accession>
<feature type="compositionally biased region" description="Low complexity" evidence="13">
    <location>
        <begin position="373"/>
        <end position="386"/>
    </location>
</feature>
<dbReference type="SUPFAM" id="SSF143548">
    <property type="entry name" value="Serine metabolism enzymes domain"/>
    <property type="match status" value="1"/>
</dbReference>
<keyword evidence="7" id="KW-0560">Oxidoreductase</keyword>
<evidence type="ECO:0000256" key="13">
    <source>
        <dbReference type="SAM" id="MobiDB-lite"/>
    </source>
</evidence>
<evidence type="ECO:0000256" key="8">
    <source>
        <dbReference type="ARBA" id="ARBA00023027"/>
    </source>
</evidence>
<dbReference type="InterPro" id="IPR006140">
    <property type="entry name" value="D-isomer_DH_NAD-bd"/>
</dbReference>
<evidence type="ECO:0000256" key="3">
    <source>
        <dbReference type="ARBA" id="ARBA00005854"/>
    </source>
</evidence>
<evidence type="ECO:0000256" key="6">
    <source>
        <dbReference type="ARBA" id="ARBA00021582"/>
    </source>
</evidence>
<evidence type="ECO:0000256" key="9">
    <source>
        <dbReference type="ARBA" id="ARBA00023299"/>
    </source>
</evidence>
<organism evidence="15 16">
    <name type="scientific">Streptomyces luomodiensis</name>
    <dbReference type="NCBI Taxonomy" id="3026192"/>
    <lineage>
        <taxon>Bacteria</taxon>
        <taxon>Bacillati</taxon>
        <taxon>Actinomycetota</taxon>
        <taxon>Actinomycetes</taxon>
        <taxon>Kitasatosporales</taxon>
        <taxon>Streptomycetaceae</taxon>
        <taxon>Streptomyces</taxon>
    </lineage>
</organism>
<reference evidence="15 16" key="1">
    <citation type="submission" date="2023-02" db="EMBL/GenBank/DDBJ databases">
        <title>Streptomyces sp. SCA4-21 with antifungal activity against Fusarium oxysporum f. sp. cubense, Streptomyces sp. SCA2-17 with antifungal activity against Fusarium oxysporum f. sp. cubense.</title>
        <authorList>
            <person name="Qi D."/>
        </authorList>
    </citation>
    <scope>NUCLEOTIDE SEQUENCE [LARGE SCALE GENOMIC DNA]</scope>
    <source>
        <strain evidence="15 16">SCA4-21</strain>
    </source>
</reference>
<dbReference type="InterPro" id="IPR002912">
    <property type="entry name" value="ACT_dom"/>
</dbReference>
<dbReference type="PROSITE" id="PS51671">
    <property type="entry name" value="ACT"/>
    <property type="match status" value="1"/>
</dbReference>
<dbReference type="EC" id="1.1.1.95" evidence="5"/>
<evidence type="ECO:0000256" key="11">
    <source>
        <dbReference type="ARBA" id="ARBA00048126"/>
    </source>
</evidence>
<comment type="function">
    <text evidence="1">Catalyzes the reversible oxidation of 3-phospho-D-glycerate to 3-phosphonooxypyruvate, the first step of the phosphorylated L-serine biosynthesis pathway. Also catalyzes the reversible oxidation of 2-hydroxyglutarate to 2-oxoglutarate.</text>
</comment>
<proteinExistence type="inferred from homology"/>
<keyword evidence="8" id="KW-0520">NAD</keyword>
<evidence type="ECO:0000256" key="1">
    <source>
        <dbReference type="ARBA" id="ARBA00003800"/>
    </source>
</evidence>
<dbReference type="PANTHER" id="PTHR42789:SF1">
    <property type="entry name" value="D-ISOMER SPECIFIC 2-HYDROXYACID DEHYDROGENASE FAMILY PROTEIN (AFU_ORTHOLOGUE AFUA_6G10090)"/>
    <property type="match status" value="1"/>
</dbReference>
<evidence type="ECO:0000256" key="7">
    <source>
        <dbReference type="ARBA" id="ARBA00023002"/>
    </source>
</evidence>
<dbReference type="Gene3D" id="3.40.50.720">
    <property type="entry name" value="NAD(P)-binding Rossmann-like Domain"/>
    <property type="match status" value="2"/>
</dbReference>
<dbReference type="Gene3D" id="3.30.1330.90">
    <property type="entry name" value="D-3-phosphoglycerate dehydrogenase, domain 3"/>
    <property type="match status" value="1"/>
</dbReference>
<gene>
    <name evidence="15" type="ORF">PS467_19140</name>
</gene>